<protein>
    <recommendedName>
        <fullName evidence="5">Glycosyltransferase</fullName>
        <ecNumber evidence="5">2.4.1.-</ecNumber>
    </recommendedName>
</protein>
<accession>A0A9D5D1W8</accession>
<dbReference type="PANTHER" id="PTHR48048:SF30">
    <property type="entry name" value="GLYCOSYLTRANSFERASE"/>
    <property type="match status" value="1"/>
</dbReference>
<dbReference type="OrthoDB" id="747132at2759"/>
<dbReference type="PROSITE" id="PS00375">
    <property type="entry name" value="UDPGT"/>
    <property type="match status" value="1"/>
</dbReference>
<keyword evidence="7" id="KW-1185">Reference proteome</keyword>
<sequence>MEEKLELLFCPSPGIGHLISTVELAKKLVNSHGRHFHATILNIQYHIPAWSNATTAYINSVVASGVNIQFEDLPQVEPPYKENMKGETFICLFIEAHKAGIRDAVSCHLATGTVAALILDMLCVSMLDVAKELDVPGYIYIPSNASFLGLMLYLPTLHVKVASEIEDVSDVVDIPVLRSAPPSSMPVFMMDKKDEAYTIFLNYGHSLREARGFIVNTFMEVDMKPLKALEAGQCLPDHPTPDVFPVGPLLAPEKESPEKHECIKWLDKQPAKSVVVLCFGSMGCFSEELVKEMAVGLERSGERFLWALRTPSKENVVVPSDAELEEVMPEGFLERTRGRGLVWPSWIPQLEVLAHAAVGGFVTHCGWNSALESLWHGVPMLAWPLYAEQHMNAVEMVREMGVALELKVDRKNGGFVSSSELESGVRRLMDGGDQGRKVRQRAEEMKVAGRRAVEEGGSSYASLDLLVHQIIKETSKRVIGN</sequence>
<dbReference type="InterPro" id="IPR002213">
    <property type="entry name" value="UDP_glucos_trans"/>
</dbReference>
<evidence type="ECO:0000256" key="4">
    <source>
        <dbReference type="RuleBase" id="RU003718"/>
    </source>
</evidence>
<reference evidence="6" key="2">
    <citation type="journal article" date="2022" name="Hortic Res">
        <title>The genome of Dioscorea zingiberensis sheds light on the biosynthesis, origin and evolution of the medicinally important diosgenin saponins.</title>
        <authorList>
            <person name="Li Y."/>
            <person name="Tan C."/>
            <person name="Li Z."/>
            <person name="Guo J."/>
            <person name="Li S."/>
            <person name="Chen X."/>
            <person name="Wang C."/>
            <person name="Dai X."/>
            <person name="Yang H."/>
            <person name="Song W."/>
            <person name="Hou L."/>
            <person name="Xu J."/>
            <person name="Tong Z."/>
            <person name="Xu A."/>
            <person name="Yuan X."/>
            <person name="Wang W."/>
            <person name="Yang Q."/>
            <person name="Chen L."/>
            <person name="Sun Z."/>
            <person name="Wang K."/>
            <person name="Pan B."/>
            <person name="Chen J."/>
            <person name="Bao Y."/>
            <person name="Liu F."/>
            <person name="Qi X."/>
            <person name="Gang D.R."/>
            <person name="Wen J."/>
            <person name="Li J."/>
        </authorList>
    </citation>
    <scope>NUCLEOTIDE SEQUENCE</scope>
    <source>
        <strain evidence="6">Dzin_1.0</strain>
    </source>
</reference>
<dbReference type="EC" id="2.4.1.-" evidence="5"/>
<dbReference type="CDD" id="cd03784">
    <property type="entry name" value="GT1_Gtf-like"/>
    <property type="match status" value="1"/>
</dbReference>
<dbReference type="SUPFAM" id="SSF53756">
    <property type="entry name" value="UDP-Glycosyltransferase/glycogen phosphorylase"/>
    <property type="match status" value="1"/>
</dbReference>
<dbReference type="AlphaFoldDB" id="A0A9D5D1W8"/>
<dbReference type="InterPro" id="IPR035595">
    <property type="entry name" value="UDP_glycos_trans_CS"/>
</dbReference>
<evidence type="ECO:0000313" key="7">
    <source>
        <dbReference type="Proteomes" id="UP001085076"/>
    </source>
</evidence>
<comment type="similarity">
    <text evidence="1 4">Belongs to the UDP-glycosyltransferase family.</text>
</comment>
<dbReference type="PANTHER" id="PTHR48048">
    <property type="entry name" value="GLYCOSYLTRANSFERASE"/>
    <property type="match status" value="1"/>
</dbReference>
<evidence type="ECO:0000256" key="3">
    <source>
        <dbReference type="ARBA" id="ARBA00022679"/>
    </source>
</evidence>
<evidence type="ECO:0000256" key="5">
    <source>
        <dbReference type="RuleBase" id="RU362057"/>
    </source>
</evidence>
<dbReference type="Gene3D" id="3.40.50.2000">
    <property type="entry name" value="Glycogen Phosphorylase B"/>
    <property type="match status" value="2"/>
</dbReference>
<proteinExistence type="inferred from homology"/>
<name>A0A9D5D1W8_9LILI</name>
<dbReference type="EMBL" id="JAGGNH010000002">
    <property type="protein sequence ID" value="KAJ0983004.1"/>
    <property type="molecule type" value="Genomic_DNA"/>
</dbReference>
<evidence type="ECO:0000313" key="6">
    <source>
        <dbReference type="EMBL" id="KAJ0983004.1"/>
    </source>
</evidence>
<evidence type="ECO:0000256" key="1">
    <source>
        <dbReference type="ARBA" id="ARBA00009995"/>
    </source>
</evidence>
<reference evidence="6" key="1">
    <citation type="submission" date="2021-03" db="EMBL/GenBank/DDBJ databases">
        <authorList>
            <person name="Li Z."/>
            <person name="Yang C."/>
        </authorList>
    </citation>
    <scope>NUCLEOTIDE SEQUENCE</scope>
    <source>
        <strain evidence="6">Dzin_1.0</strain>
        <tissue evidence="6">Leaf</tissue>
    </source>
</reference>
<gene>
    <name evidence="6" type="ORF">J5N97_011259</name>
</gene>
<keyword evidence="3 4" id="KW-0808">Transferase</keyword>
<dbReference type="FunFam" id="3.40.50.2000:FF:000056">
    <property type="entry name" value="Glycosyltransferase"/>
    <property type="match status" value="1"/>
</dbReference>
<keyword evidence="2 4" id="KW-0328">Glycosyltransferase</keyword>
<dbReference type="GO" id="GO:0035251">
    <property type="term" value="F:UDP-glucosyltransferase activity"/>
    <property type="evidence" value="ECO:0007669"/>
    <property type="project" value="InterPro"/>
</dbReference>
<dbReference type="Proteomes" id="UP001085076">
    <property type="component" value="Miscellaneous, Linkage group lg02"/>
</dbReference>
<organism evidence="6 7">
    <name type="scientific">Dioscorea zingiberensis</name>
    <dbReference type="NCBI Taxonomy" id="325984"/>
    <lineage>
        <taxon>Eukaryota</taxon>
        <taxon>Viridiplantae</taxon>
        <taxon>Streptophyta</taxon>
        <taxon>Embryophyta</taxon>
        <taxon>Tracheophyta</taxon>
        <taxon>Spermatophyta</taxon>
        <taxon>Magnoliopsida</taxon>
        <taxon>Liliopsida</taxon>
        <taxon>Dioscoreales</taxon>
        <taxon>Dioscoreaceae</taxon>
        <taxon>Dioscorea</taxon>
    </lineage>
</organism>
<dbReference type="Pfam" id="PF00201">
    <property type="entry name" value="UDPGT"/>
    <property type="match status" value="1"/>
</dbReference>
<dbReference type="InterPro" id="IPR050481">
    <property type="entry name" value="UDP-glycosyltransf_plant"/>
</dbReference>
<evidence type="ECO:0000256" key="2">
    <source>
        <dbReference type="ARBA" id="ARBA00022676"/>
    </source>
</evidence>
<comment type="caution">
    <text evidence="6">The sequence shown here is derived from an EMBL/GenBank/DDBJ whole genome shotgun (WGS) entry which is preliminary data.</text>
</comment>